<evidence type="ECO:0000256" key="3">
    <source>
        <dbReference type="SAM" id="Phobius"/>
    </source>
</evidence>
<proteinExistence type="inferred from homology"/>
<name>A0A8H6XPL3_9AGAR</name>
<dbReference type="PANTHER" id="PTHR33365:SF4">
    <property type="entry name" value="CYCLOCHLOROTINE BIOSYNTHESIS PROTEIN O"/>
    <property type="match status" value="1"/>
</dbReference>
<accession>A0A8H6XPL3</accession>
<comment type="similarity">
    <text evidence="2">Belongs to the ustYa family.</text>
</comment>
<feature type="transmembrane region" description="Helical" evidence="3">
    <location>
        <begin position="36"/>
        <end position="55"/>
    </location>
</feature>
<sequence length="250" mass="28522">MHFKSDESVYEPLCSEDNTQSDFMELVCAHRRLRKITYCLSAALVVLLISNLAFITKLTGAKECRAEPFLTFSPAQEAVEYEVVKFHSGPLNNEPDDIYSGPPSPVVDQAWRDLYEFGAIHVTPDIASKLANNTEKMYDGTESIVGIDVFHQLHCLNMIRKALSPDYYGKEITENKEVHAAHINHCLNSVRQSLQCGADISTVPFNVQQLKFSSHPLLLPTFNVIHTCRNFRKLQEWTRYRWTGELIDEE</sequence>
<dbReference type="GO" id="GO:0004812">
    <property type="term" value="F:aminoacyl-tRNA ligase activity"/>
    <property type="evidence" value="ECO:0007669"/>
    <property type="project" value="UniProtKB-KW"/>
</dbReference>
<keyword evidence="4" id="KW-0030">Aminoacyl-tRNA synthetase</keyword>
<dbReference type="EMBL" id="JACAZI010000015">
    <property type="protein sequence ID" value="KAF7344212.1"/>
    <property type="molecule type" value="Genomic_DNA"/>
</dbReference>
<keyword evidence="4" id="KW-0436">Ligase</keyword>
<evidence type="ECO:0000313" key="4">
    <source>
        <dbReference type="EMBL" id="KAF7344212.1"/>
    </source>
</evidence>
<evidence type="ECO:0000256" key="1">
    <source>
        <dbReference type="ARBA" id="ARBA00004685"/>
    </source>
</evidence>
<evidence type="ECO:0000313" key="5">
    <source>
        <dbReference type="Proteomes" id="UP000620124"/>
    </source>
</evidence>
<keyword evidence="5" id="KW-1185">Reference proteome</keyword>
<evidence type="ECO:0000256" key="2">
    <source>
        <dbReference type="ARBA" id="ARBA00035112"/>
    </source>
</evidence>
<gene>
    <name evidence="4" type="ORF">MVEN_01711700</name>
</gene>
<comment type="pathway">
    <text evidence="1">Mycotoxin biosynthesis.</text>
</comment>
<dbReference type="InterPro" id="IPR021765">
    <property type="entry name" value="UstYa-like"/>
</dbReference>
<dbReference type="GO" id="GO:0043386">
    <property type="term" value="P:mycotoxin biosynthetic process"/>
    <property type="evidence" value="ECO:0007669"/>
    <property type="project" value="InterPro"/>
</dbReference>
<keyword evidence="3" id="KW-0472">Membrane</keyword>
<keyword evidence="3" id="KW-0812">Transmembrane</keyword>
<dbReference type="AlphaFoldDB" id="A0A8H6XPL3"/>
<keyword evidence="3" id="KW-1133">Transmembrane helix</keyword>
<reference evidence="4" key="1">
    <citation type="submission" date="2020-05" db="EMBL/GenBank/DDBJ databases">
        <title>Mycena genomes resolve the evolution of fungal bioluminescence.</title>
        <authorList>
            <person name="Tsai I.J."/>
        </authorList>
    </citation>
    <scope>NUCLEOTIDE SEQUENCE</scope>
    <source>
        <strain evidence="4">CCC161011</strain>
    </source>
</reference>
<dbReference type="PANTHER" id="PTHR33365">
    <property type="entry name" value="YALI0B05434P"/>
    <property type="match status" value="1"/>
</dbReference>
<protein>
    <submittedName>
        <fullName evidence="4">Threonyl-tRNA synthetase</fullName>
    </submittedName>
</protein>
<dbReference type="Proteomes" id="UP000620124">
    <property type="component" value="Unassembled WGS sequence"/>
</dbReference>
<organism evidence="4 5">
    <name type="scientific">Mycena venus</name>
    <dbReference type="NCBI Taxonomy" id="2733690"/>
    <lineage>
        <taxon>Eukaryota</taxon>
        <taxon>Fungi</taxon>
        <taxon>Dikarya</taxon>
        <taxon>Basidiomycota</taxon>
        <taxon>Agaricomycotina</taxon>
        <taxon>Agaricomycetes</taxon>
        <taxon>Agaricomycetidae</taxon>
        <taxon>Agaricales</taxon>
        <taxon>Marasmiineae</taxon>
        <taxon>Mycenaceae</taxon>
        <taxon>Mycena</taxon>
    </lineage>
</organism>
<comment type="caution">
    <text evidence="4">The sequence shown here is derived from an EMBL/GenBank/DDBJ whole genome shotgun (WGS) entry which is preliminary data.</text>
</comment>
<dbReference type="OrthoDB" id="3687641at2759"/>
<dbReference type="Pfam" id="PF11807">
    <property type="entry name" value="UstYa"/>
    <property type="match status" value="1"/>
</dbReference>